<evidence type="ECO:0000256" key="3">
    <source>
        <dbReference type="ARBA" id="ARBA00022801"/>
    </source>
</evidence>
<sequence>MMKRILILGCLLNFAVSLKAQIDTAAYKTISNQVKKEFAPDKRSVYFNIQFKGDTVLAESTSAQVLEALNNQTKDFKGFVKINTLLPSSNLAGMEYGLANLSVCNNRAAPQNAAEMMTQMILGTPVQVLKKQGGYYLVRTPDGYLSWTDATAVSVMNKTAFEAWKKSKRIIFTSDFGHAFSKADINSSRVSDLVNGNILVLTGEEKDYYQVIFPDKRTGYIKKTDAQVFSNWLKKPNPNAEAILATAKTLIGVPYLWGGTSIKGVDCSGFTKTSYFLNGIIIPRDASQQALVGEDVLVLEGDSISLTKCLKNLKAGDLLFFAAAKLKGTSGGRITHTAIYMGDGEFIQSAGMVRINNLKPNAANFDERESKTLVSAKRFLNQIGTSEITRVDRHTWYGTSAY</sequence>
<dbReference type="Gene3D" id="2.30.30.40">
    <property type="entry name" value="SH3 Domains"/>
    <property type="match status" value="2"/>
</dbReference>
<evidence type="ECO:0000313" key="7">
    <source>
        <dbReference type="EMBL" id="QNR85540.1"/>
    </source>
</evidence>
<reference evidence="7 8" key="1">
    <citation type="submission" date="2020-09" db="EMBL/GenBank/DDBJ databases">
        <title>Pedobacter sp. SW-16 isolated from soil near Yeocheon.</title>
        <authorList>
            <person name="Im H.S."/>
            <person name="Joung Y."/>
            <person name="Lee S.-S."/>
        </authorList>
    </citation>
    <scope>NUCLEOTIDE SEQUENCE [LARGE SCALE GENOMIC DNA]</scope>
    <source>
        <strain evidence="7 8">SW-16</strain>
    </source>
</reference>
<dbReference type="RefSeq" id="WP_190327948.1">
    <property type="nucleotide sequence ID" value="NZ_CP061171.1"/>
</dbReference>
<evidence type="ECO:0000313" key="8">
    <source>
        <dbReference type="Proteomes" id="UP000516439"/>
    </source>
</evidence>
<dbReference type="InterPro" id="IPR038765">
    <property type="entry name" value="Papain-like_cys_pep_sf"/>
</dbReference>
<dbReference type="Proteomes" id="UP000516439">
    <property type="component" value="Chromosome"/>
</dbReference>
<dbReference type="Gene3D" id="3.90.1720.10">
    <property type="entry name" value="endopeptidase domain like (from Nostoc punctiforme)"/>
    <property type="match status" value="1"/>
</dbReference>
<dbReference type="InterPro" id="IPR000064">
    <property type="entry name" value="NLP_P60_dom"/>
</dbReference>
<gene>
    <name evidence="7" type="ORF">H9N25_03435</name>
</gene>
<feature type="domain" description="NlpC/P60" evidence="6">
    <location>
        <begin position="237"/>
        <end position="380"/>
    </location>
</feature>
<organism evidence="7 8">
    <name type="scientific">Pedobacter riviphilus</name>
    <dbReference type="NCBI Taxonomy" id="2766984"/>
    <lineage>
        <taxon>Bacteria</taxon>
        <taxon>Pseudomonadati</taxon>
        <taxon>Bacteroidota</taxon>
        <taxon>Sphingobacteriia</taxon>
        <taxon>Sphingobacteriales</taxon>
        <taxon>Sphingobacteriaceae</taxon>
        <taxon>Pedobacter</taxon>
    </lineage>
</organism>
<evidence type="ECO:0000256" key="5">
    <source>
        <dbReference type="SAM" id="SignalP"/>
    </source>
</evidence>
<keyword evidence="8" id="KW-1185">Reference proteome</keyword>
<dbReference type="PANTHER" id="PTHR47053">
    <property type="entry name" value="MUREIN DD-ENDOPEPTIDASE MEPH-RELATED"/>
    <property type="match status" value="1"/>
</dbReference>
<dbReference type="EMBL" id="CP061171">
    <property type="protein sequence ID" value="QNR85540.1"/>
    <property type="molecule type" value="Genomic_DNA"/>
</dbReference>
<feature type="signal peptide" evidence="5">
    <location>
        <begin position="1"/>
        <end position="20"/>
    </location>
</feature>
<feature type="chain" id="PRO_5046680142" evidence="5">
    <location>
        <begin position="21"/>
        <end position="402"/>
    </location>
</feature>
<evidence type="ECO:0000256" key="4">
    <source>
        <dbReference type="ARBA" id="ARBA00022807"/>
    </source>
</evidence>
<dbReference type="Pfam" id="PF00877">
    <property type="entry name" value="NLPC_P60"/>
    <property type="match status" value="1"/>
</dbReference>
<dbReference type="PROSITE" id="PS51935">
    <property type="entry name" value="NLPC_P60"/>
    <property type="match status" value="1"/>
</dbReference>
<dbReference type="Pfam" id="PF18348">
    <property type="entry name" value="SH3_16"/>
    <property type="match status" value="1"/>
</dbReference>
<dbReference type="InterPro" id="IPR051202">
    <property type="entry name" value="Peptidase_C40"/>
</dbReference>
<keyword evidence="4" id="KW-0788">Thiol protease</keyword>
<proteinExistence type="inferred from homology"/>
<keyword evidence="5" id="KW-0732">Signal</keyword>
<protein>
    <submittedName>
        <fullName evidence="7">C40 family peptidase</fullName>
    </submittedName>
</protein>
<keyword evidence="2" id="KW-0645">Protease</keyword>
<accession>A0ABX6TKU2</accession>
<comment type="similarity">
    <text evidence="1">Belongs to the peptidase C40 family.</text>
</comment>
<name>A0ABX6TKU2_9SPHI</name>
<evidence type="ECO:0000256" key="1">
    <source>
        <dbReference type="ARBA" id="ARBA00007074"/>
    </source>
</evidence>
<evidence type="ECO:0000256" key="2">
    <source>
        <dbReference type="ARBA" id="ARBA00022670"/>
    </source>
</evidence>
<dbReference type="InterPro" id="IPR041382">
    <property type="entry name" value="SH3_16"/>
</dbReference>
<dbReference type="PANTHER" id="PTHR47053:SF1">
    <property type="entry name" value="MUREIN DD-ENDOPEPTIDASE MEPH-RELATED"/>
    <property type="match status" value="1"/>
</dbReference>
<evidence type="ECO:0000259" key="6">
    <source>
        <dbReference type="PROSITE" id="PS51935"/>
    </source>
</evidence>
<dbReference type="SUPFAM" id="SSF54001">
    <property type="entry name" value="Cysteine proteinases"/>
    <property type="match status" value="1"/>
</dbReference>
<keyword evidence="3" id="KW-0378">Hydrolase</keyword>